<dbReference type="SUPFAM" id="SSF51004">
    <property type="entry name" value="C-terminal (heme d1) domain of cytochrome cd1-nitrite reductase"/>
    <property type="match status" value="1"/>
</dbReference>
<dbReference type="PANTHER" id="PTHR30344:SF1">
    <property type="entry name" value="6-PHOSPHOGLUCONOLACTONASE"/>
    <property type="match status" value="1"/>
</dbReference>
<organism evidence="3 4">
    <name type="scientific">Fodinicola feengrottensis</name>
    <dbReference type="NCBI Taxonomy" id="435914"/>
    <lineage>
        <taxon>Bacteria</taxon>
        <taxon>Bacillati</taxon>
        <taxon>Actinomycetota</taxon>
        <taxon>Actinomycetes</taxon>
        <taxon>Mycobacteriales</taxon>
        <taxon>Fodinicola</taxon>
    </lineage>
</organism>
<proteinExistence type="inferred from homology"/>
<evidence type="ECO:0000256" key="2">
    <source>
        <dbReference type="SAM" id="MobiDB-lite"/>
    </source>
</evidence>
<protein>
    <submittedName>
        <fullName evidence="3">Lactonase family protein</fullName>
    </submittedName>
</protein>
<feature type="region of interest" description="Disordered" evidence="2">
    <location>
        <begin position="122"/>
        <end position="141"/>
    </location>
</feature>
<dbReference type="Pfam" id="PF10282">
    <property type="entry name" value="Lactonase"/>
    <property type="match status" value="1"/>
</dbReference>
<dbReference type="InterPro" id="IPR015943">
    <property type="entry name" value="WD40/YVTN_repeat-like_dom_sf"/>
</dbReference>
<comment type="similarity">
    <text evidence="1">Belongs to the cycloisomerase 2 family.</text>
</comment>
<comment type="caution">
    <text evidence="3">The sequence shown here is derived from an EMBL/GenBank/DDBJ whole genome shotgun (WGS) entry which is preliminary data.</text>
</comment>
<dbReference type="InterPro" id="IPR050282">
    <property type="entry name" value="Cycloisomerase_2"/>
</dbReference>
<gene>
    <name evidence="3" type="ORF">GCM10009765_57960</name>
</gene>
<evidence type="ECO:0000313" key="3">
    <source>
        <dbReference type="EMBL" id="GAA1700839.1"/>
    </source>
</evidence>
<name>A0ABN2I9I5_9ACTN</name>
<evidence type="ECO:0000313" key="4">
    <source>
        <dbReference type="Proteomes" id="UP001500618"/>
    </source>
</evidence>
<accession>A0ABN2I9I5</accession>
<dbReference type="Gene3D" id="2.130.10.10">
    <property type="entry name" value="YVTN repeat-like/Quinoprotein amine dehydrogenase"/>
    <property type="match status" value="1"/>
</dbReference>
<dbReference type="EMBL" id="BAAANY010000023">
    <property type="protein sequence ID" value="GAA1700839.1"/>
    <property type="molecule type" value="Genomic_DNA"/>
</dbReference>
<keyword evidence="4" id="KW-1185">Reference proteome</keyword>
<dbReference type="Proteomes" id="UP001500618">
    <property type="component" value="Unassembled WGS sequence"/>
</dbReference>
<feature type="compositionally biased region" description="Basic and acidic residues" evidence="2">
    <location>
        <begin position="132"/>
        <end position="141"/>
    </location>
</feature>
<sequence length="339" mass="35282">MTSQPDLLYVGSYAGAITTVEIGPDGDLTAIGSTTDTACPSFLAAHPSGDFLYAVDEGDEGSVVAYAIRPDNDLERLNARPADGSTTAHLTVDPSGKFVLSANYGSGSVVVHPINPDGSLGERTGFAQHHGSGPEKERQEGPHAHVVRFAPDGRYALVADLGTDEIITYALPGGALERVSATKLPPGTGPRHLVFGPDKSVYAVGELDSTIHGFAYDPETGALTERDTCPASVAGNGVRNYPSEIALSADGRFCYVANRGDDVVTVFGIAGGSVSAKAEVSAGGQWPRHLAVAGDRLWVANQNSGDLAAFVIDRFAIPRPSGKSLQVEAPACILPMVRK</sequence>
<dbReference type="PANTHER" id="PTHR30344">
    <property type="entry name" value="6-PHOSPHOGLUCONOLACTONASE-RELATED"/>
    <property type="match status" value="1"/>
</dbReference>
<dbReference type="InterPro" id="IPR019405">
    <property type="entry name" value="Lactonase_7-beta_prop"/>
</dbReference>
<reference evidence="3 4" key="1">
    <citation type="journal article" date="2019" name="Int. J. Syst. Evol. Microbiol.">
        <title>The Global Catalogue of Microorganisms (GCM) 10K type strain sequencing project: providing services to taxonomists for standard genome sequencing and annotation.</title>
        <authorList>
            <consortium name="The Broad Institute Genomics Platform"/>
            <consortium name="The Broad Institute Genome Sequencing Center for Infectious Disease"/>
            <person name="Wu L."/>
            <person name="Ma J."/>
        </authorList>
    </citation>
    <scope>NUCLEOTIDE SEQUENCE [LARGE SCALE GENOMIC DNA]</scope>
    <source>
        <strain evidence="3 4">JCM 14718</strain>
    </source>
</reference>
<dbReference type="InterPro" id="IPR011048">
    <property type="entry name" value="Haem_d1_sf"/>
</dbReference>
<dbReference type="RefSeq" id="WP_344313499.1">
    <property type="nucleotide sequence ID" value="NZ_BAAANY010000023.1"/>
</dbReference>
<evidence type="ECO:0000256" key="1">
    <source>
        <dbReference type="ARBA" id="ARBA00005564"/>
    </source>
</evidence>